<gene>
    <name evidence="1" type="ORF">GJQ57_12430</name>
</gene>
<dbReference type="AlphaFoldDB" id="A0A7X2HMV3"/>
<comment type="caution">
    <text evidence="1">The sequence shown here is derived from an EMBL/GenBank/DDBJ whole genome shotgun (WGS) entry which is preliminary data.</text>
</comment>
<dbReference type="Proteomes" id="UP000441032">
    <property type="component" value="Unassembled WGS sequence"/>
</dbReference>
<reference evidence="1 2" key="1">
    <citation type="submission" date="2019-11" db="EMBL/GenBank/DDBJ databases">
        <title>Phenotypic characterization of an OXA-22 and OXA-60 co-producing Ralstonia pickettii clinical strain.</title>
        <authorList>
            <person name="He F."/>
        </authorList>
    </citation>
    <scope>NUCLEOTIDE SEQUENCE [LARGE SCALE GENOMIC DNA]</scope>
    <source>
        <strain evidence="1 2">PSLESD1</strain>
    </source>
</reference>
<evidence type="ECO:0000313" key="2">
    <source>
        <dbReference type="Proteomes" id="UP000441032"/>
    </source>
</evidence>
<organism evidence="1 2">
    <name type="scientific">Ralstonia pickettii</name>
    <name type="common">Burkholderia pickettii</name>
    <dbReference type="NCBI Taxonomy" id="329"/>
    <lineage>
        <taxon>Bacteria</taxon>
        <taxon>Pseudomonadati</taxon>
        <taxon>Pseudomonadota</taxon>
        <taxon>Betaproteobacteria</taxon>
        <taxon>Burkholderiales</taxon>
        <taxon>Burkholderiaceae</taxon>
        <taxon>Ralstonia</taxon>
    </lineage>
</organism>
<evidence type="ECO:0000313" key="1">
    <source>
        <dbReference type="EMBL" id="MRS99450.1"/>
    </source>
</evidence>
<dbReference type="SUPFAM" id="SSF54786">
    <property type="entry name" value="YcfA/nrd intein domain"/>
    <property type="match status" value="1"/>
</dbReference>
<dbReference type="GO" id="GO:0003729">
    <property type="term" value="F:mRNA binding"/>
    <property type="evidence" value="ECO:0007669"/>
    <property type="project" value="InterPro"/>
</dbReference>
<proteinExistence type="predicted"/>
<dbReference type="InterPro" id="IPR012933">
    <property type="entry name" value="HicA_mRNA_interferase"/>
</dbReference>
<protein>
    <submittedName>
        <fullName evidence="1">Addiction module toxin, HicA family</fullName>
    </submittedName>
</protein>
<accession>A0A7X2HMV3</accession>
<dbReference type="EMBL" id="WJYN01000004">
    <property type="protein sequence ID" value="MRS99450.1"/>
    <property type="molecule type" value="Genomic_DNA"/>
</dbReference>
<name>A0A7X2HMV3_RALPI</name>
<sequence length="75" mass="8296">MSVPADLTWDEFVGALEAVGFTEMSNSGGSHRTFIHANGKKLSGMVKPHSPPLVRRYLIREAIAFLIEHNFIEGN</sequence>
<dbReference type="Pfam" id="PF07927">
    <property type="entry name" value="HicA_toxin"/>
    <property type="match status" value="1"/>
</dbReference>